<keyword evidence="13" id="KW-1185">Reference proteome</keyword>
<evidence type="ECO:0000256" key="3">
    <source>
        <dbReference type="ARBA" id="ARBA00012306"/>
    </source>
</evidence>
<evidence type="ECO:0000259" key="10">
    <source>
        <dbReference type="Pfam" id="PF00821"/>
    </source>
</evidence>
<dbReference type="Proteomes" id="UP001141327">
    <property type="component" value="Unassembled WGS sequence"/>
</dbReference>
<evidence type="ECO:0000256" key="9">
    <source>
        <dbReference type="ARBA" id="ARBA00023239"/>
    </source>
</evidence>
<evidence type="ECO:0000313" key="12">
    <source>
        <dbReference type="EMBL" id="KAJ4461746.1"/>
    </source>
</evidence>
<evidence type="ECO:0000313" key="13">
    <source>
        <dbReference type="Proteomes" id="UP001141327"/>
    </source>
</evidence>
<keyword evidence="8" id="KW-0464">Manganese</keyword>
<sequence length="732" mass="81477">MVSSALVDRLERKHPFPDQVHKIMAQPITFVPPLPAPLDWSTFGNANVKKFIDNAIRVCQPKDVAIFDGSVEEYHRICDMCEMSGMFMALNPYLYPRSYLIRSHPGDTARSEARTFVCGPMNEKLYQVPLSAIPKDLGFGYGCRAGESVSGSKDAELNTEQMRELLYHEFTGCMAGRTMWIVPFSMGPLNSEFCKLGIEISDSPYVVAHMYTMARTGIEVLKRLSAPNAYFLPCWHSVGLPLTPGEKDVPWPCRKENNRKFIAHFTTADPSCPEMGPYSVMSIGSGYGGNALLGKKCYALRIASRMAAFEPVKWMAEHMLILHVRHTPKGAPAKDYFLTGAFPSACGKTNLAMVEVPREFADEWKVTCLGDDIAWIRMDTQGRLCALNPEAGFFGVAPGTSNESNGNAMAAMRAGNTLFTNVGVTRDGDVWWKGKSPEMPEHLIDWHGVPVETHGLDKEALSKLQNTIAQPNSRYTTPCVQCPSVDPLWNAGEGVPIDAFLFGGRRRSLTPLVFRCPDWEDGVLTGATLRSEQTAAADRPEGSLFFDPMAMRPFIGYNMGKYFDHWLEMGRLAPNHPDIYCVNWFRRAKEGKKDFLWAGFGQNFRVLRWICELAQAKRDGRPLPQANTLGLVPTCQDLLLDREGVHVGPLPAGMTAPKPMGCSCILEVTPTDPEWHQELLDERAFLDLLGSDLSEGMKTAYNRRVDRFLASGLDQTLARLKYPLGAHPMQLA</sequence>
<dbReference type="InterPro" id="IPR018091">
    <property type="entry name" value="PEP_carboxykin_GTP_CS"/>
</dbReference>
<dbReference type="Pfam" id="PF00821">
    <property type="entry name" value="PEPCK_GTP"/>
    <property type="match status" value="1"/>
</dbReference>
<comment type="caution">
    <text evidence="12">The sequence shown here is derived from an EMBL/GenBank/DDBJ whole genome shotgun (WGS) entry which is preliminary data.</text>
</comment>
<dbReference type="InterPro" id="IPR008209">
    <property type="entry name" value="PEP_carboxykinase_GTP"/>
</dbReference>
<evidence type="ECO:0000256" key="4">
    <source>
        <dbReference type="ARBA" id="ARBA00022723"/>
    </source>
</evidence>
<evidence type="ECO:0000259" key="11">
    <source>
        <dbReference type="Pfam" id="PF17297"/>
    </source>
</evidence>
<reference evidence="12" key="1">
    <citation type="journal article" date="2022" name="bioRxiv">
        <title>Genomics of Preaxostyla Flagellates Illuminates Evolutionary Transitions and the Path Towards Mitochondrial Loss.</title>
        <authorList>
            <person name="Novak L.V.F."/>
            <person name="Treitli S.C."/>
            <person name="Pyrih J."/>
            <person name="Halakuc P."/>
            <person name="Pipaliya S.V."/>
            <person name="Vacek V."/>
            <person name="Brzon O."/>
            <person name="Soukal P."/>
            <person name="Eme L."/>
            <person name="Dacks J.B."/>
            <person name="Karnkowska A."/>
            <person name="Elias M."/>
            <person name="Hampl V."/>
        </authorList>
    </citation>
    <scope>NUCLEOTIDE SEQUENCE</scope>
    <source>
        <strain evidence="12">RCP-MX</strain>
    </source>
</reference>
<dbReference type="Pfam" id="PF17297">
    <property type="entry name" value="PEPCK_N"/>
    <property type="match status" value="1"/>
</dbReference>
<dbReference type="PANTHER" id="PTHR11561">
    <property type="entry name" value="PHOSPHOENOLPYRUVATE CARBOXYKINASE"/>
    <property type="match status" value="1"/>
</dbReference>
<keyword evidence="9 12" id="KW-0456">Lyase</keyword>
<feature type="domain" description="Phosphoenolpyruvate carboxykinase GTP-utilising N-terminal" evidence="11">
    <location>
        <begin position="50"/>
        <end position="307"/>
    </location>
</feature>
<evidence type="ECO:0000256" key="7">
    <source>
        <dbReference type="ARBA" id="ARBA00023134"/>
    </source>
</evidence>
<evidence type="ECO:0000256" key="5">
    <source>
        <dbReference type="ARBA" id="ARBA00022741"/>
    </source>
</evidence>
<dbReference type="NCBIfam" id="NF003253">
    <property type="entry name" value="PRK04210.1"/>
    <property type="match status" value="1"/>
</dbReference>
<keyword evidence="4" id="KW-0479">Metal-binding</keyword>
<dbReference type="PANTHER" id="PTHR11561:SF0">
    <property type="entry name" value="PHOSPHOENOLPYRUVATE CARBOXYKINASE [GTP]-RELATED"/>
    <property type="match status" value="1"/>
</dbReference>
<keyword evidence="6" id="KW-0210">Decarboxylase</keyword>
<comment type="cofactor">
    <cofactor evidence="1">
        <name>Mn(2+)</name>
        <dbReference type="ChEBI" id="CHEBI:29035"/>
    </cofactor>
</comment>
<dbReference type="InterPro" id="IPR035077">
    <property type="entry name" value="PEP_carboxykinase_GTP_C"/>
</dbReference>
<dbReference type="GO" id="GO:0004613">
    <property type="term" value="F:phosphoenolpyruvate carboxykinase (GTP) activity"/>
    <property type="evidence" value="ECO:0007669"/>
    <property type="project" value="UniProtKB-EC"/>
</dbReference>
<dbReference type="Gene3D" id="3.40.449.10">
    <property type="entry name" value="Phosphoenolpyruvate Carboxykinase, domain 1"/>
    <property type="match status" value="1"/>
</dbReference>
<comment type="similarity">
    <text evidence="2">Belongs to the phosphoenolpyruvate carboxykinase [GTP] family.</text>
</comment>
<dbReference type="InterPro" id="IPR008210">
    <property type="entry name" value="PEP_carboxykinase_N"/>
</dbReference>
<dbReference type="PROSITE" id="PS00505">
    <property type="entry name" value="PEPCK_GTP"/>
    <property type="match status" value="1"/>
</dbReference>
<dbReference type="Gene3D" id="2.170.8.10">
    <property type="entry name" value="Phosphoenolpyruvate Carboxykinase, domain 2"/>
    <property type="match status" value="1"/>
</dbReference>
<dbReference type="InterPro" id="IPR013035">
    <property type="entry name" value="PEP_carboxykinase_C"/>
</dbReference>
<name>A0ABQ8UUK3_9EUKA</name>
<evidence type="ECO:0000256" key="1">
    <source>
        <dbReference type="ARBA" id="ARBA00001936"/>
    </source>
</evidence>
<feature type="domain" description="Phosphoenolpyruvate carboxykinase C-terminal P-loop" evidence="10">
    <location>
        <begin position="314"/>
        <end position="642"/>
    </location>
</feature>
<dbReference type="HAMAP" id="MF_00452">
    <property type="entry name" value="PEPCK_GTP"/>
    <property type="match status" value="1"/>
</dbReference>
<keyword evidence="7" id="KW-0342">GTP-binding</keyword>
<keyword evidence="5" id="KW-0547">Nucleotide-binding</keyword>
<dbReference type="InterPro" id="IPR035078">
    <property type="entry name" value="PEP_carboxykinase_GTP_N"/>
</dbReference>
<dbReference type="SUPFAM" id="SSF68923">
    <property type="entry name" value="PEP carboxykinase N-terminal domain"/>
    <property type="match status" value="1"/>
</dbReference>
<dbReference type="EMBL" id="JAPMOS010000006">
    <property type="protein sequence ID" value="KAJ4461746.1"/>
    <property type="molecule type" value="Genomic_DNA"/>
</dbReference>
<evidence type="ECO:0000256" key="6">
    <source>
        <dbReference type="ARBA" id="ARBA00022793"/>
    </source>
</evidence>
<dbReference type="EC" id="4.1.1.32" evidence="3"/>
<evidence type="ECO:0000256" key="2">
    <source>
        <dbReference type="ARBA" id="ARBA00005796"/>
    </source>
</evidence>
<gene>
    <name evidence="12" type="ORF">PAPYR_1883</name>
</gene>
<organism evidence="12 13">
    <name type="scientific">Paratrimastix pyriformis</name>
    <dbReference type="NCBI Taxonomy" id="342808"/>
    <lineage>
        <taxon>Eukaryota</taxon>
        <taxon>Metamonada</taxon>
        <taxon>Preaxostyla</taxon>
        <taxon>Paratrimastigidae</taxon>
        <taxon>Paratrimastix</taxon>
    </lineage>
</organism>
<protein>
    <recommendedName>
        <fullName evidence="3">phosphoenolpyruvate carboxykinase (GTP)</fullName>
        <ecNumber evidence="3">4.1.1.32</ecNumber>
    </recommendedName>
</protein>
<accession>A0ABQ8UUK3</accession>
<dbReference type="Gene3D" id="3.90.228.20">
    <property type="match status" value="1"/>
</dbReference>
<proteinExistence type="inferred from homology"/>
<dbReference type="SUPFAM" id="SSF53795">
    <property type="entry name" value="PEP carboxykinase-like"/>
    <property type="match status" value="1"/>
</dbReference>
<evidence type="ECO:0000256" key="8">
    <source>
        <dbReference type="ARBA" id="ARBA00023211"/>
    </source>
</evidence>